<evidence type="ECO:0000256" key="5">
    <source>
        <dbReference type="ARBA" id="ARBA00023136"/>
    </source>
</evidence>
<comment type="subcellular location">
    <subcellularLocation>
        <location evidence="1">Cell membrane</location>
        <topology evidence="1">Multi-pass membrane protein</topology>
    </subcellularLocation>
</comment>
<evidence type="ECO:0000256" key="1">
    <source>
        <dbReference type="ARBA" id="ARBA00004651"/>
    </source>
</evidence>
<gene>
    <name evidence="7" type="ORF">GS660_19625</name>
</gene>
<dbReference type="Proteomes" id="UP000477083">
    <property type="component" value="Unassembled WGS sequence"/>
</dbReference>
<dbReference type="OrthoDB" id="9126302at2"/>
<dbReference type="PANTHER" id="PTHR40277:SF1">
    <property type="entry name" value="BLL5419 PROTEIN"/>
    <property type="match status" value="1"/>
</dbReference>
<keyword evidence="4 6" id="KW-1133">Transmembrane helix</keyword>
<dbReference type="EMBL" id="WWNR01000025">
    <property type="protein sequence ID" value="MZQ91300.1"/>
    <property type="molecule type" value="Genomic_DNA"/>
</dbReference>
<evidence type="ECO:0000256" key="3">
    <source>
        <dbReference type="ARBA" id="ARBA00022692"/>
    </source>
</evidence>
<name>A0A6L8VQ54_9RHOB</name>
<evidence type="ECO:0000256" key="2">
    <source>
        <dbReference type="ARBA" id="ARBA00022475"/>
    </source>
</evidence>
<dbReference type="AlphaFoldDB" id="A0A6L8VQ54"/>
<dbReference type="PANTHER" id="PTHR40277">
    <property type="entry name" value="BLL5419 PROTEIN"/>
    <property type="match status" value="1"/>
</dbReference>
<proteinExistence type="predicted"/>
<feature type="transmembrane region" description="Helical" evidence="6">
    <location>
        <begin position="34"/>
        <end position="53"/>
    </location>
</feature>
<reference evidence="7 8" key="1">
    <citation type="submission" date="2020-01" db="EMBL/GenBank/DDBJ databases">
        <title>Frigidibacter albus SP32T (=CGMCC 1.13995T).</title>
        <authorList>
            <person name="Liao X."/>
        </authorList>
    </citation>
    <scope>NUCLEOTIDE SEQUENCE [LARGE SCALE GENOMIC DNA]</scope>
    <source>
        <strain evidence="7 8">SP32</strain>
    </source>
</reference>
<comment type="caution">
    <text evidence="7">The sequence shown here is derived from an EMBL/GenBank/DDBJ whole genome shotgun (WGS) entry which is preliminary data.</text>
</comment>
<sequence>MRLLRLLLPVALIALCLMLTDARATLARLSGLSAGWFIITLALLNAVTVLSALRWRMTAAALDLQLPPGLAVQEYYLAQLANQTLPGGVLGDASRALRNRHGGPLRRAAQAVVLERAAGQAGMAAVALGGAGAMLMTKGAPADLPGIIWLPAGFLALLLIGGAAVALLGASGGEGGWRLAAHTALIRHLPTQAALSLVIAALTVAAFATSAAATGSPLAPVAAAFLVPLVLTAMLLPASIAGWGWREGAAAALFPLAGLTAEAGIAASIAFGIAGLISALPGAFFLRRVPRVEPQ</sequence>
<feature type="transmembrane region" description="Helical" evidence="6">
    <location>
        <begin position="221"/>
        <end position="245"/>
    </location>
</feature>
<evidence type="ECO:0000313" key="7">
    <source>
        <dbReference type="EMBL" id="MZQ91300.1"/>
    </source>
</evidence>
<feature type="transmembrane region" description="Helical" evidence="6">
    <location>
        <begin position="146"/>
        <end position="169"/>
    </location>
</feature>
<keyword evidence="2" id="KW-1003">Cell membrane</keyword>
<dbReference type="GO" id="GO:0005886">
    <property type="term" value="C:plasma membrane"/>
    <property type="evidence" value="ECO:0007669"/>
    <property type="project" value="UniProtKB-SubCell"/>
</dbReference>
<keyword evidence="5 6" id="KW-0472">Membrane</keyword>
<keyword evidence="3 6" id="KW-0812">Transmembrane</keyword>
<dbReference type="InterPro" id="IPR022791">
    <property type="entry name" value="L-PG_synthase/AglD"/>
</dbReference>
<evidence type="ECO:0000256" key="4">
    <source>
        <dbReference type="ARBA" id="ARBA00022989"/>
    </source>
</evidence>
<dbReference type="RefSeq" id="WP_161348682.1">
    <property type="nucleotide sequence ID" value="NZ_BMGW01000025.1"/>
</dbReference>
<organism evidence="7 8">
    <name type="scientific">Frigidibacter albus</name>
    <dbReference type="NCBI Taxonomy" id="1465486"/>
    <lineage>
        <taxon>Bacteria</taxon>
        <taxon>Pseudomonadati</taxon>
        <taxon>Pseudomonadota</taxon>
        <taxon>Alphaproteobacteria</taxon>
        <taxon>Rhodobacterales</taxon>
        <taxon>Paracoccaceae</taxon>
        <taxon>Frigidibacter</taxon>
    </lineage>
</organism>
<accession>A0A6L8VQ54</accession>
<evidence type="ECO:0000313" key="8">
    <source>
        <dbReference type="Proteomes" id="UP000477083"/>
    </source>
</evidence>
<protein>
    <submittedName>
        <fullName evidence="7">UPF0104 family protein</fullName>
    </submittedName>
</protein>
<feature type="transmembrane region" description="Helical" evidence="6">
    <location>
        <begin position="189"/>
        <end position="209"/>
    </location>
</feature>
<evidence type="ECO:0000256" key="6">
    <source>
        <dbReference type="SAM" id="Phobius"/>
    </source>
</evidence>
<feature type="transmembrane region" description="Helical" evidence="6">
    <location>
        <begin position="265"/>
        <end position="286"/>
    </location>
</feature>
<keyword evidence="8" id="KW-1185">Reference proteome</keyword>
<dbReference type="Pfam" id="PF03706">
    <property type="entry name" value="LPG_synthase_TM"/>
    <property type="match status" value="1"/>
</dbReference>